<feature type="non-terminal residue" evidence="2">
    <location>
        <position position="336"/>
    </location>
</feature>
<feature type="region of interest" description="Disordered" evidence="1">
    <location>
        <begin position="143"/>
        <end position="196"/>
    </location>
</feature>
<accession>A0A0F8VVM9</accession>
<reference evidence="2" key="1">
    <citation type="journal article" date="2015" name="Nature">
        <title>Complex archaea that bridge the gap between prokaryotes and eukaryotes.</title>
        <authorList>
            <person name="Spang A."/>
            <person name="Saw J.H."/>
            <person name="Jorgensen S.L."/>
            <person name="Zaremba-Niedzwiedzka K."/>
            <person name="Martijn J."/>
            <person name="Lind A.E."/>
            <person name="van Eijk R."/>
            <person name="Schleper C."/>
            <person name="Guy L."/>
            <person name="Ettema T.J."/>
        </authorList>
    </citation>
    <scope>NUCLEOTIDE SEQUENCE</scope>
</reference>
<comment type="caution">
    <text evidence="2">The sequence shown here is derived from an EMBL/GenBank/DDBJ whole genome shotgun (WGS) entry which is preliminary data.</text>
</comment>
<evidence type="ECO:0008006" key="3">
    <source>
        <dbReference type="Google" id="ProtNLM"/>
    </source>
</evidence>
<feature type="non-terminal residue" evidence="2">
    <location>
        <position position="1"/>
    </location>
</feature>
<sequence>ANVWKAEFHFYVSAVAGTMGNNALTFFRCVTGDPVESQLTWNIRKTGTNWAAGGGQGGVSGAADDSIYDIDTDYENFGQVPSTGWKFIDLTDLIKSWLDGTRKEYGFVMLQNDPDNNYLLTITDSEGADGNRPYLKIWYDGGVSSSSSSLSSVTSSSSRSSSSSSSSKSSSSKSSSSSSKSSSSKSSSSCSSSSSMKFNAYPKWYNEYDSEVVSAMLTVRVADKGYVEEYIWHLWNNKDISPASNIVDLKLGVACSNGLFTGQTTYQGQEAVTEKWISVKSNGAGGTGIVDDADASFKAVGGALDDVDNYLPLGDMPANTYRQIYVRVEVPEGAES</sequence>
<gene>
    <name evidence="2" type="ORF">LCGC14_3145830</name>
</gene>
<name>A0A0F8VVM9_9ZZZZ</name>
<proteinExistence type="predicted"/>
<dbReference type="EMBL" id="LAZR01069098">
    <property type="protein sequence ID" value="KKK48367.1"/>
    <property type="molecule type" value="Genomic_DNA"/>
</dbReference>
<protein>
    <recommendedName>
        <fullName evidence="3">DNRLRE domain-containing protein</fullName>
    </recommendedName>
</protein>
<organism evidence="2">
    <name type="scientific">marine sediment metagenome</name>
    <dbReference type="NCBI Taxonomy" id="412755"/>
    <lineage>
        <taxon>unclassified sequences</taxon>
        <taxon>metagenomes</taxon>
        <taxon>ecological metagenomes</taxon>
    </lineage>
</organism>
<feature type="compositionally biased region" description="Low complexity" evidence="1">
    <location>
        <begin position="144"/>
        <end position="195"/>
    </location>
</feature>
<dbReference type="AlphaFoldDB" id="A0A0F8VVM9"/>
<evidence type="ECO:0000256" key="1">
    <source>
        <dbReference type="SAM" id="MobiDB-lite"/>
    </source>
</evidence>
<evidence type="ECO:0000313" key="2">
    <source>
        <dbReference type="EMBL" id="KKK48367.1"/>
    </source>
</evidence>
<dbReference type="NCBIfam" id="NF033679">
    <property type="entry name" value="DNRLRE_dom"/>
    <property type="match status" value="1"/>
</dbReference>